<dbReference type="OrthoDB" id="2348401at2759"/>
<dbReference type="GeneID" id="59324890"/>
<dbReference type="AlphaFoldDB" id="A0A7G3ZE35"/>
<dbReference type="Pfam" id="PF04119">
    <property type="entry name" value="HSP9_HSP12"/>
    <property type="match status" value="1"/>
</dbReference>
<keyword evidence="3" id="KW-1185">Reference proteome</keyword>
<dbReference type="RefSeq" id="XP_037138446.1">
    <property type="nucleotide sequence ID" value="XM_037282551.1"/>
</dbReference>
<evidence type="ECO:0000256" key="1">
    <source>
        <dbReference type="SAM" id="MobiDB-lite"/>
    </source>
</evidence>
<feature type="compositionally biased region" description="Basic and acidic residues" evidence="1">
    <location>
        <begin position="28"/>
        <end position="38"/>
    </location>
</feature>
<feature type="region of interest" description="Disordered" evidence="1">
    <location>
        <begin position="1"/>
        <end position="75"/>
    </location>
</feature>
<dbReference type="EMBL" id="CP059247">
    <property type="protein sequence ID" value="QLL31771.1"/>
    <property type="molecule type" value="Genomic_DNA"/>
</dbReference>
<evidence type="ECO:0000313" key="3">
    <source>
        <dbReference type="Proteomes" id="UP000515788"/>
    </source>
</evidence>
<feature type="compositionally biased region" description="Basic and acidic residues" evidence="1">
    <location>
        <begin position="1"/>
        <end position="21"/>
    </location>
</feature>
<dbReference type="PIRSF" id="PIRSF002590">
    <property type="entry name" value="HSP9/HSP12_fun"/>
    <property type="match status" value="1"/>
</dbReference>
<evidence type="ECO:0000313" key="2">
    <source>
        <dbReference type="EMBL" id="QLL31771.1"/>
    </source>
</evidence>
<dbReference type="Proteomes" id="UP000515788">
    <property type="component" value="Chromosome 2"/>
</dbReference>
<dbReference type="KEGG" id="tgb:HG536_0B06390"/>
<gene>
    <name evidence="2" type="ORF">HG536_0B06390</name>
</gene>
<dbReference type="InterPro" id="IPR007250">
    <property type="entry name" value="HSP9_HSP12"/>
</dbReference>
<organism evidence="2 3">
    <name type="scientific">Torulaspora globosa</name>
    <dbReference type="NCBI Taxonomy" id="48254"/>
    <lineage>
        <taxon>Eukaryota</taxon>
        <taxon>Fungi</taxon>
        <taxon>Dikarya</taxon>
        <taxon>Ascomycota</taxon>
        <taxon>Saccharomycotina</taxon>
        <taxon>Saccharomycetes</taxon>
        <taxon>Saccharomycetales</taxon>
        <taxon>Saccharomycetaceae</taxon>
        <taxon>Torulaspora</taxon>
    </lineage>
</organism>
<sequence>MSDAGRKDFSEKLSEKAKPESQKSYMEQGKEKVTDAADRVAGAIQPEENKGVAQGVHDAAKEGKDEAKGESFEETAGQYVEAAKKKLEEAVEYVSSSVHGGEPSKK</sequence>
<name>A0A7G3ZE35_9SACH</name>
<proteinExistence type="predicted"/>
<accession>A0A7G3ZE35</accession>
<dbReference type="Gene3D" id="6.10.280.100">
    <property type="match status" value="1"/>
</dbReference>
<feature type="compositionally biased region" description="Basic and acidic residues" evidence="1">
    <location>
        <begin position="58"/>
        <end position="71"/>
    </location>
</feature>
<reference evidence="2 3" key="1">
    <citation type="submission" date="2020-06" db="EMBL/GenBank/DDBJ databases">
        <title>The yeast mating-type switching endonuclease HO is a domesticated member of an unorthodox homing genetic element family.</title>
        <authorList>
            <person name="Coughlan A.Y."/>
            <person name="Lombardi L."/>
            <person name="Braun-Galleani S."/>
            <person name="Martos A.R."/>
            <person name="Galeote V."/>
            <person name="Bigey F."/>
            <person name="Dequin S."/>
            <person name="Byrne K.P."/>
            <person name="Wolfe K.H."/>
        </authorList>
    </citation>
    <scope>NUCLEOTIDE SEQUENCE [LARGE SCALE GENOMIC DNA]</scope>
    <source>
        <strain evidence="2 3">CBS764</strain>
    </source>
</reference>
<protein>
    <submittedName>
        <fullName evidence="2">Uncharacterized protein</fullName>
    </submittedName>
</protein>